<dbReference type="InterPro" id="IPR019427">
    <property type="entry name" value="7TM_GPCR_serpentine_rcpt_Srw"/>
</dbReference>
<keyword evidence="3 5" id="KW-1133">Transmembrane helix</keyword>
<comment type="caution">
    <text evidence="7">The sequence shown here is derived from an EMBL/GenBank/DDBJ whole genome shotgun (WGS) entry which is preliminary data.</text>
</comment>
<dbReference type="GO" id="GO:0008528">
    <property type="term" value="F:G protein-coupled peptide receptor activity"/>
    <property type="evidence" value="ECO:0007669"/>
    <property type="project" value="InterPro"/>
</dbReference>
<dbReference type="Pfam" id="PF10324">
    <property type="entry name" value="7TM_GPCR_Srw"/>
    <property type="match status" value="1"/>
</dbReference>
<dbReference type="Proteomes" id="UP000230233">
    <property type="component" value="Chromosome V"/>
</dbReference>
<evidence type="ECO:0000259" key="6">
    <source>
        <dbReference type="PROSITE" id="PS50262"/>
    </source>
</evidence>
<comment type="subcellular location">
    <subcellularLocation>
        <location evidence="1">Membrane</location>
    </subcellularLocation>
</comment>
<dbReference type="EMBL" id="PDUG01000005">
    <property type="protein sequence ID" value="PIC24569.1"/>
    <property type="molecule type" value="Genomic_DNA"/>
</dbReference>
<dbReference type="InterPro" id="IPR017452">
    <property type="entry name" value="GPCR_Rhodpsn_7TM"/>
</dbReference>
<evidence type="ECO:0000256" key="4">
    <source>
        <dbReference type="ARBA" id="ARBA00023136"/>
    </source>
</evidence>
<dbReference type="AlphaFoldDB" id="A0A2G5TBJ7"/>
<feature type="transmembrane region" description="Helical" evidence="5">
    <location>
        <begin position="163"/>
        <end position="185"/>
    </location>
</feature>
<evidence type="ECO:0000313" key="7">
    <source>
        <dbReference type="EMBL" id="PIC24569.1"/>
    </source>
</evidence>
<organism evidence="7 8">
    <name type="scientific">Caenorhabditis nigoni</name>
    <dbReference type="NCBI Taxonomy" id="1611254"/>
    <lineage>
        <taxon>Eukaryota</taxon>
        <taxon>Metazoa</taxon>
        <taxon>Ecdysozoa</taxon>
        <taxon>Nematoda</taxon>
        <taxon>Chromadorea</taxon>
        <taxon>Rhabditida</taxon>
        <taxon>Rhabditina</taxon>
        <taxon>Rhabditomorpha</taxon>
        <taxon>Rhabditoidea</taxon>
        <taxon>Rhabditidae</taxon>
        <taxon>Peloderinae</taxon>
        <taxon>Caenorhabditis</taxon>
    </lineage>
</organism>
<evidence type="ECO:0000256" key="1">
    <source>
        <dbReference type="ARBA" id="ARBA00004370"/>
    </source>
</evidence>
<keyword evidence="2 5" id="KW-0812">Transmembrane</keyword>
<sequence length="295" mass="33665">MRTSSVHLIMSAVAISDIVYMFHNFYLRFIQFARAYSGCIEERTYGMVLADVILRHLLDFAKRSSILFCVWIALIRILVIRNPMSSFYESLSNPFTAYITISGVTLVSLSLSAFKATFYRIVAYSDFNICNSKIKIQAFSYMLHDFFDNKNSLVLQYFNTTDSIVSIIIPCICFPFLTLLLVLELKKKSENRSKMFSSPNDDKTRKFTQLVFYFTLTFFVAGFPLGVASTMMYLFIGMQGFLSIFTFISYILEVLYIINTASHFLVCILVSSQYRETVKSVISCGRHKVGGSGTS</sequence>
<gene>
    <name evidence="7" type="primary">Cnig_chr_V.g17856</name>
    <name evidence="7" type="ORF">B9Z55_017856</name>
</gene>
<evidence type="ECO:0000256" key="3">
    <source>
        <dbReference type="ARBA" id="ARBA00022989"/>
    </source>
</evidence>
<keyword evidence="8" id="KW-1185">Reference proteome</keyword>
<proteinExistence type="predicted"/>
<dbReference type="PROSITE" id="PS50262">
    <property type="entry name" value="G_PROTEIN_RECEP_F1_2"/>
    <property type="match status" value="1"/>
</dbReference>
<dbReference type="PANTHER" id="PTHR22751:SF30">
    <property type="entry name" value="G-PROTEIN COUPLED RECEPTORS FAMILY 1 PROFILE DOMAIN-CONTAINING PROTEIN"/>
    <property type="match status" value="1"/>
</dbReference>
<feature type="transmembrane region" description="Helical" evidence="5">
    <location>
        <begin position="6"/>
        <end position="27"/>
    </location>
</feature>
<accession>A0A2G5TBJ7</accession>
<feature type="transmembrane region" description="Helical" evidence="5">
    <location>
        <begin position="242"/>
        <end position="270"/>
    </location>
</feature>
<feature type="domain" description="G-protein coupled receptors family 1 profile" evidence="6">
    <location>
        <begin position="1"/>
        <end position="267"/>
    </location>
</feature>
<dbReference type="SUPFAM" id="SSF81321">
    <property type="entry name" value="Family A G protein-coupled receptor-like"/>
    <property type="match status" value="1"/>
</dbReference>
<feature type="transmembrane region" description="Helical" evidence="5">
    <location>
        <begin position="65"/>
        <end position="83"/>
    </location>
</feature>
<evidence type="ECO:0000256" key="2">
    <source>
        <dbReference type="ARBA" id="ARBA00022692"/>
    </source>
</evidence>
<evidence type="ECO:0000313" key="8">
    <source>
        <dbReference type="Proteomes" id="UP000230233"/>
    </source>
</evidence>
<dbReference type="GO" id="GO:0016020">
    <property type="term" value="C:membrane"/>
    <property type="evidence" value="ECO:0007669"/>
    <property type="project" value="UniProtKB-SubCell"/>
</dbReference>
<protein>
    <recommendedName>
        <fullName evidence="6">G-protein coupled receptors family 1 profile domain-containing protein</fullName>
    </recommendedName>
</protein>
<dbReference type="Gene3D" id="1.20.1070.10">
    <property type="entry name" value="Rhodopsin 7-helix transmembrane proteins"/>
    <property type="match status" value="1"/>
</dbReference>
<evidence type="ECO:0000256" key="5">
    <source>
        <dbReference type="SAM" id="Phobius"/>
    </source>
</evidence>
<dbReference type="PANTHER" id="PTHR22751">
    <property type="entry name" value="G-PROTEIN COUPLED RECEPTOR-RELATED"/>
    <property type="match status" value="1"/>
</dbReference>
<feature type="transmembrane region" description="Helical" evidence="5">
    <location>
        <begin position="210"/>
        <end position="236"/>
    </location>
</feature>
<feature type="transmembrane region" description="Helical" evidence="5">
    <location>
        <begin position="121"/>
        <end position="143"/>
    </location>
</feature>
<name>A0A2G5TBJ7_9PELO</name>
<reference evidence="8" key="1">
    <citation type="submission" date="2017-10" db="EMBL/GenBank/DDBJ databases">
        <title>Rapid genome shrinkage in a self-fertile nematode reveals novel sperm competition proteins.</title>
        <authorList>
            <person name="Yin D."/>
            <person name="Schwarz E.M."/>
            <person name="Thomas C.G."/>
            <person name="Felde R.L."/>
            <person name="Korf I.F."/>
            <person name="Cutter A.D."/>
            <person name="Schartner C.M."/>
            <person name="Ralston E.J."/>
            <person name="Meyer B.J."/>
            <person name="Haag E.S."/>
        </authorList>
    </citation>
    <scope>NUCLEOTIDE SEQUENCE [LARGE SCALE GENOMIC DNA]</scope>
    <source>
        <strain evidence="8">JU1422</strain>
    </source>
</reference>
<keyword evidence="4 5" id="KW-0472">Membrane</keyword>
<dbReference type="STRING" id="1611254.A0A2G5TBJ7"/>
<feature type="transmembrane region" description="Helical" evidence="5">
    <location>
        <begin position="95"/>
        <end position="114"/>
    </location>
</feature>
<dbReference type="OrthoDB" id="5871549at2759"/>